<keyword evidence="2" id="KW-0732">Signal</keyword>
<dbReference type="InterPro" id="IPR007867">
    <property type="entry name" value="GMC_OxRtase_C"/>
</dbReference>
<feature type="signal peptide" evidence="2">
    <location>
        <begin position="1"/>
        <end position="17"/>
    </location>
</feature>
<dbReference type="PANTHER" id="PTHR11552:SF147">
    <property type="entry name" value="CHOLINE DEHYDROGENASE, MITOCHONDRIAL"/>
    <property type="match status" value="1"/>
</dbReference>
<dbReference type="InterPro" id="IPR036188">
    <property type="entry name" value="FAD/NAD-bd_sf"/>
</dbReference>
<dbReference type="OrthoDB" id="269227at2759"/>
<dbReference type="AlphaFoldDB" id="A0A1D2M3E2"/>
<dbReference type="InterPro" id="IPR012132">
    <property type="entry name" value="GMC_OxRdtase"/>
</dbReference>
<comment type="similarity">
    <text evidence="1">Belongs to the GMC oxidoreductase family.</text>
</comment>
<protein>
    <submittedName>
        <fullName evidence="4">Oxygen-dependent choline dehydrogenase</fullName>
    </submittedName>
</protein>
<dbReference type="EMBL" id="LJIJ01005171">
    <property type="protein sequence ID" value="ODM87489.1"/>
    <property type="molecule type" value="Genomic_DNA"/>
</dbReference>
<feature type="domain" description="Glucose-methanol-choline oxidoreductase C-terminal" evidence="3">
    <location>
        <begin position="49"/>
        <end position="82"/>
    </location>
</feature>
<name>A0A1D2M3E2_ORCCI</name>
<feature type="chain" id="PRO_5008903424" evidence="2">
    <location>
        <begin position="18"/>
        <end position="109"/>
    </location>
</feature>
<dbReference type="GO" id="GO:0016614">
    <property type="term" value="F:oxidoreductase activity, acting on CH-OH group of donors"/>
    <property type="evidence" value="ECO:0007669"/>
    <property type="project" value="InterPro"/>
</dbReference>
<dbReference type="Proteomes" id="UP000094527">
    <property type="component" value="Unassembled WGS sequence"/>
</dbReference>
<dbReference type="SUPFAM" id="SSF51905">
    <property type="entry name" value="FAD/NAD(P)-binding domain"/>
    <property type="match status" value="1"/>
</dbReference>
<dbReference type="PANTHER" id="PTHR11552">
    <property type="entry name" value="GLUCOSE-METHANOL-CHOLINE GMC OXIDOREDUCTASE"/>
    <property type="match status" value="1"/>
</dbReference>
<accession>A0A1D2M3E2</accession>
<proteinExistence type="inferred from homology"/>
<evidence type="ECO:0000256" key="1">
    <source>
        <dbReference type="ARBA" id="ARBA00010790"/>
    </source>
</evidence>
<reference evidence="4 5" key="1">
    <citation type="journal article" date="2016" name="Genome Biol. Evol.">
        <title>Gene Family Evolution Reflects Adaptation to Soil Environmental Stressors in the Genome of the Collembolan Orchesella cincta.</title>
        <authorList>
            <person name="Faddeeva-Vakhrusheva A."/>
            <person name="Derks M.F."/>
            <person name="Anvar S.Y."/>
            <person name="Agamennone V."/>
            <person name="Suring W."/>
            <person name="Smit S."/>
            <person name="van Straalen N.M."/>
            <person name="Roelofs D."/>
        </authorList>
    </citation>
    <scope>NUCLEOTIDE SEQUENCE [LARGE SCALE GENOMIC DNA]</scope>
    <source>
        <tissue evidence="4">Mixed pool</tissue>
    </source>
</reference>
<feature type="non-terminal residue" evidence="4">
    <location>
        <position position="1"/>
    </location>
</feature>
<evidence type="ECO:0000313" key="4">
    <source>
        <dbReference type="EMBL" id="ODM87489.1"/>
    </source>
</evidence>
<evidence type="ECO:0000313" key="5">
    <source>
        <dbReference type="Proteomes" id="UP000094527"/>
    </source>
</evidence>
<evidence type="ECO:0000256" key="2">
    <source>
        <dbReference type="SAM" id="SignalP"/>
    </source>
</evidence>
<dbReference type="Gene3D" id="3.50.50.60">
    <property type="entry name" value="FAD/NAD(P)-binding domain"/>
    <property type="match status" value="1"/>
</dbReference>
<organism evidence="4 5">
    <name type="scientific">Orchesella cincta</name>
    <name type="common">Springtail</name>
    <name type="synonym">Podura cincta</name>
    <dbReference type="NCBI Taxonomy" id="48709"/>
    <lineage>
        <taxon>Eukaryota</taxon>
        <taxon>Metazoa</taxon>
        <taxon>Ecdysozoa</taxon>
        <taxon>Arthropoda</taxon>
        <taxon>Hexapoda</taxon>
        <taxon>Collembola</taxon>
        <taxon>Entomobryomorpha</taxon>
        <taxon>Entomobryoidea</taxon>
        <taxon>Orchesellidae</taxon>
        <taxon>Orchesellinae</taxon>
        <taxon>Orchesella</taxon>
    </lineage>
</organism>
<dbReference type="GO" id="GO:0050660">
    <property type="term" value="F:flavin adenine dinucleotide binding"/>
    <property type="evidence" value="ECO:0007669"/>
    <property type="project" value="InterPro"/>
</dbReference>
<comment type="caution">
    <text evidence="4">The sequence shown here is derived from an EMBL/GenBank/DDBJ whole genome shotgun (WGS) entry which is preliminary data.</text>
</comment>
<dbReference type="Pfam" id="PF05199">
    <property type="entry name" value="GMC_oxred_C"/>
    <property type="match status" value="1"/>
</dbReference>
<dbReference type="STRING" id="48709.A0A1D2M3E2"/>
<evidence type="ECO:0000259" key="3">
    <source>
        <dbReference type="Pfam" id="PF05199"/>
    </source>
</evidence>
<keyword evidence="5" id="KW-1185">Reference proteome</keyword>
<sequence>AALVLLIASVAINGVHAGWWSVAPKSANGSVYGKHCGRCRPSGRVWPFKGGVIGIDGLRVIDASVMPRLPNGNTQAATVMIAEKGSDLILGTIVNNPRLTLSSLRAVSE</sequence>
<gene>
    <name evidence="4" type="ORF">Ocin01_19190</name>
</gene>